<name>A0A7L5DV29_9BACT</name>
<keyword evidence="4" id="KW-1185">Reference proteome</keyword>
<dbReference type="RefSeq" id="WP_169552407.1">
    <property type="nucleotide sequence ID" value="NZ_CP051677.1"/>
</dbReference>
<accession>A0A7L5DV29</accession>
<keyword evidence="2" id="KW-0812">Transmembrane</keyword>
<gene>
    <name evidence="3" type="ORF">HH216_19975</name>
</gene>
<keyword evidence="2" id="KW-1133">Transmembrane helix</keyword>
<evidence type="ECO:0000256" key="2">
    <source>
        <dbReference type="SAM" id="Phobius"/>
    </source>
</evidence>
<dbReference type="AlphaFoldDB" id="A0A7L5DV29"/>
<protein>
    <submittedName>
        <fullName evidence="3">Uncharacterized protein</fullName>
    </submittedName>
</protein>
<reference evidence="3 4" key="1">
    <citation type="submission" date="2020-04" db="EMBL/GenBank/DDBJ databases">
        <title>Genome sequencing of novel species.</title>
        <authorList>
            <person name="Heo J."/>
            <person name="Kim S.-J."/>
            <person name="Kim J.-S."/>
            <person name="Hong S.-B."/>
            <person name="Kwon S.-W."/>
        </authorList>
    </citation>
    <scope>NUCLEOTIDE SEQUENCE [LARGE SCALE GENOMIC DNA]</scope>
    <source>
        <strain evidence="3 4">CJU-R4</strain>
    </source>
</reference>
<evidence type="ECO:0000313" key="4">
    <source>
        <dbReference type="Proteomes" id="UP000501128"/>
    </source>
</evidence>
<dbReference type="KEGG" id="srho:HH216_19975"/>
<feature type="transmembrane region" description="Helical" evidence="2">
    <location>
        <begin position="49"/>
        <end position="66"/>
    </location>
</feature>
<evidence type="ECO:0000313" key="3">
    <source>
        <dbReference type="EMBL" id="QJD80448.1"/>
    </source>
</evidence>
<dbReference type="Proteomes" id="UP000501128">
    <property type="component" value="Chromosome"/>
</dbReference>
<evidence type="ECO:0000256" key="1">
    <source>
        <dbReference type="SAM" id="MobiDB-lite"/>
    </source>
</evidence>
<feature type="region of interest" description="Disordered" evidence="1">
    <location>
        <begin position="27"/>
        <end position="48"/>
    </location>
</feature>
<dbReference type="EMBL" id="CP051677">
    <property type="protein sequence ID" value="QJD80448.1"/>
    <property type="molecule type" value="Genomic_DNA"/>
</dbReference>
<proteinExistence type="predicted"/>
<keyword evidence="2" id="KW-0472">Membrane</keyword>
<organism evidence="3 4">
    <name type="scientific">Spirosoma rhododendri</name>
    <dbReference type="NCBI Taxonomy" id="2728024"/>
    <lineage>
        <taxon>Bacteria</taxon>
        <taxon>Pseudomonadati</taxon>
        <taxon>Bacteroidota</taxon>
        <taxon>Cytophagia</taxon>
        <taxon>Cytophagales</taxon>
        <taxon>Cytophagaceae</taxon>
        <taxon>Spirosoma</taxon>
    </lineage>
</organism>
<dbReference type="NCBIfam" id="NF041742">
    <property type="entry name" value="WGxxGxxG_fam"/>
    <property type="match status" value="1"/>
</dbReference>
<sequence>MNVLMVVGLAMTLSTTLWIMTPTFAQTNSQDNGYHAADDNDSESDRSNLPNIGVVGLLGLIGLLGLRRGRQKWENEPQ</sequence>